<feature type="active site" description="Cysteine sulfenic acid (-SOH) intermediate" evidence="6">
    <location>
        <position position="60"/>
    </location>
</feature>
<comment type="function">
    <text evidence="6">Thiol-specific peroxidase that catalyzes the reduction of hydrogen peroxide and organic hydroperoxides to water and alcohols, respectively. Plays a role in cell protection against oxidative stress by detoxifying peroxides.</text>
</comment>
<comment type="catalytic activity">
    <reaction evidence="6">
        <text>a hydroperoxide + [thioredoxin]-dithiol = an alcohol + [thioredoxin]-disulfide + H2O</text>
        <dbReference type="Rhea" id="RHEA:62620"/>
        <dbReference type="Rhea" id="RHEA-COMP:10698"/>
        <dbReference type="Rhea" id="RHEA-COMP:10700"/>
        <dbReference type="ChEBI" id="CHEBI:15377"/>
        <dbReference type="ChEBI" id="CHEBI:29950"/>
        <dbReference type="ChEBI" id="CHEBI:30879"/>
        <dbReference type="ChEBI" id="CHEBI:35924"/>
        <dbReference type="ChEBI" id="CHEBI:50058"/>
        <dbReference type="EC" id="1.11.1.24"/>
    </reaction>
</comment>
<evidence type="ECO:0000313" key="9">
    <source>
        <dbReference type="Proteomes" id="UP000620874"/>
    </source>
</evidence>
<dbReference type="EC" id="1.11.1.24" evidence="6"/>
<comment type="subunit">
    <text evidence="6">Homodimer.</text>
</comment>
<dbReference type="RefSeq" id="WP_022039385.1">
    <property type="nucleotide sequence ID" value="NZ_JACSPP010000017.1"/>
</dbReference>
<dbReference type="Pfam" id="PF08534">
    <property type="entry name" value="Redoxin"/>
    <property type="match status" value="1"/>
</dbReference>
<dbReference type="EMBL" id="JACSPP010000017">
    <property type="protein sequence ID" value="MBD8040269.1"/>
    <property type="molecule type" value="Genomic_DNA"/>
</dbReference>
<keyword evidence="1 6" id="KW-0575">Peroxidase</keyword>
<proteinExistence type="inferred from homology"/>
<keyword evidence="5 6" id="KW-0676">Redox-active center</keyword>
<dbReference type="SUPFAM" id="SSF52833">
    <property type="entry name" value="Thioredoxin-like"/>
    <property type="match status" value="1"/>
</dbReference>
<dbReference type="PROSITE" id="PS51352">
    <property type="entry name" value="THIOREDOXIN_2"/>
    <property type="match status" value="1"/>
</dbReference>
<dbReference type="Gene3D" id="3.40.30.10">
    <property type="entry name" value="Glutaredoxin"/>
    <property type="match status" value="1"/>
</dbReference>
<dbReference type="InterPro" id="IPR050455">
    <property type="entry name" value="Tpx_Peroxidase_subfamily"/>
</dbReference>
<comment type="similarity">
    <text evidence="6">Belongs to the peroxiredoxin family. Tpx subfamily.</text>
</comment>
<evidence type="ECO:0000256" key="5">
    <source>
        <dbReference type="ARBA" id="ARBA00023284"/>
    </source>
</evidence>
<keyword evidence="2 6" id="KW-0049">Antioxidant</keyword>
<keyword evidence="3 6" id="KW-0560">Oxidoreductase</keyword>
<feature type="domain" description="Thioredoxin" evidence="7">
    <location>
        <begin position="18"/>
        <end position="168"/>
    </location>
</feature>
<dbReference type="InterPro" id="IPR036249">
    <property type="entry name" value="Thioredoxin-like_sf"/>
</dbReference>
<sequence length="168" mass="17986">MAKTAFQGNPVTLAGEFVKTGTQAPDFSLVKGDLSSFTLADTKGKYALLNIFPSMDTGVCAASVRKFNQLAAQMSDTIVLAISKDLPFAQGRFCTTEGIENVIPLSDYRYTSDFGEKYGVLMTDGVLCGLLARAVVIINPEGKVVYTELVPEITQEPDYEAALAALKG</sequence>
<evidence type="ECO:0000256" key="4">
    <source>
        <dbReference type="ARBA" id="ARBA00023157"/>
    </source>
</evidence>
<keyword evidence="9" id="KW-1185">Reference proteome</keyword>
<evidence type="ECO:0000313" key="8">
    <source>
        <dbReference type="EMBL" id="MBD8040269.1"/>
    </source>
</evidence>
<comment type="caution">
    <text evidence="8">The sequence shown here is derived from an EMBL/GenBank/DDBJ whole genome shotgun (WGS) entry which is preliminary data.</text>
</comment>
<keyword evidence="4 6" id="KW-1015">Disulfide bond</keyword>
<dbReference type="InterPro" id="IPR013740">
    <property type="entry name" value="Redoxin"/>
</dbReference>
<dbReference type="PANTHER" id="PTHR43110:SF1">
    <property type="entry name" value="THIOL PEROXIDASE"/>
    <property type="match status" value="1"/>
</dbReference>
<comment type="miscellaneous">
    <text evidence="6">The active site is a conserved redox-active cysteine residue, the peroxidatic cysteine (C(P)), which makes the nucleophilic attack on the peroxide substrate. The peroxide oxidizes the C(P)-SH to cysteine sulfenic acid (C(P)-SOH), which then reacts with another cysteine residue, the resolving cysteine (C(R)), to form a disulfide bridge. The disulfide is subsequently reduced by an appropriate electron donor to complete the catalytic cycle. In this atypical 2-Cys peroxiredoxin, C(R) is present in the same subunit to form an intramolecular disulfide. The disulfide is subsequently reduced by thioredoxin.</text>
</comment>
<name>A0ABR8Y8A9_9BACT</name>
<dbReference type="InterPro" id="IPR002065">
    <property type="entry name" value="TPX"/>
</dbReference>
<dbReference type="InterPro" id="IPR018219">
    <property type="entry name" value="Tpx_CS"/>
</dbReference>
<dbReference type="GO" id="GO:0004601">
    <property type="term" value="F:peroxidase activity"/>
    <property type="evidence" value="ECO:0007669"/>
    <property type="project" value="UniProtKB-KW"/>
</dbReference>
<gene>
    <name evidence="6 8" type="primary">tpx</name>
    <name evidence="8" type="ORF">H9625_07390</name>
</gene>
<dbReference type="HAMAP" id="MF_00269">
    <property type="entry name" value="Tpx"/>
    <property type="match status" value="1"/>
</dbReference>
<protein>
    <recommendedName>
        <fullName evidence="6">Thiol peroxidase</fullName>
        <shortName evidence="6">Tpx</shortName>
        <ecNumber evidence="6">1.11.1.24</ecNumber>
    </recommendedName>
    <alternativeName>
        <fullName evidence="6">Peroxiredoxin tpx</fullName>
        <shortName evidence="6">Prx</shortName>
    </alternativeName>
    <alternativeName>
        <fullName evidence="6">Thioredoxin peroxidase</fullName>
    </alternativeName>
    <alternativeName>
        <fullName evidence="6">Thioredoxin-dependent peroxiredoxin</fullName>
    </alternativeName>
</protein>
<accession>A0ABR8Y8A9</accession>
<organism evidence="8 9">
    <name type="scientific">Phocaeicola intestinalis</name>
    <dbReference type="NCBI Taxonomy" id="2762212"/>
    <lineage>
        <taxon>Bacteria</taxon>
        <taxon>Pseudomonadati</taxon>
        <taxon>Bacteroidota</taxon>
        <taxon>Bacteroidia</taxon>
        <taxon>Bacteroidales</taxon>
        <taxon>Bacteroidaceae</taxon>
        <taxon>Phocaeicola</taxon>
    </lineage>
</organism>
<dbReference type="Proteomes" id="UP000620874">
    <property type="component" value="Unassembled WGS sequence"/>
</dbReference>
<evidence type="ECO:0000256" key="6">
    <source>
        <dbReference type="HAMAP-Rule" id="MF_00269"/>
    </source>
</evidence>
<dbReference type="InterPro" id="IPR013766">
    <property type="entry name" value="Thioredoxin_domain"/>
</dbReference>
<reference evidence="8 9" key="1">
    <citation type="submission" date="2020-08" db="EMBL/GenBank/DDBJ databases">
        <title>A Genomic Blueprint of the Chicken Gut Microbiome.</title>
        <authorList>
            <person name="Gilroy R."/>
            <person name="Ravi A."/>
            <person name="Getino M."/>
            <person name="Pursley I."/>
            <person name="Horton D.L."/>
            <person name="Alikhan N.-F."/>
            <person name="Baker D."/>
            <person name="Gharbi K."/>
            <person name="Hall N."/>
            <person name="Watson M."/>
            <person name="Adriaenssens E.M."/>
            <person name="Foster-Nyarko E."/>
            <person name="Jarju S."/>
            <person name="Secka A."/>
            <person name="Antonio M."/>
            <person name="Oren A."/>
            <person name="Chaudhuri R."/>
            <person name="La Ragione R.M."/>
            <person name="Hildebrand F."/>
            <person name="Pallen M.J."/>
        </authorList>
    </citation>
    <scope>NUCLEOTIDE SEQUENCE [LARGE SCALE GENOMIC DNA]</scope>
    <source>
        <strain evidence="8 9">Sa1CVN1</strain>
    </source>
</reference>
<feature type="disulfide bond" description="Redox-active" evidence="6">
    <location>
        <begin position="60"/>
        <end position="94"/>
    </location>
</feature>
<evidence type="ECO:0000256" key="2">
    <source>
        <dbReference type="ARBA" id="ARBA00022862"/>
    </source>
</evidence>
<evidence type="ECO:0000256" key="3">
    <source>
        <dbReference type="ARBA" id="ARBA00023002"/>
    </source>
</evidence>
<dbReference type="PROSITE" id="PS01265">
    <property type="entry name" value="TPX"/>
    <property type="match status" value="1"/>
</dbReference>
<dbReference type="PANTHER" id="PTHR43110">
    <property type="entry name" value="THIOL PEROXIDASE"/>
    <property type="match status" value="1"/>
</dbReference>
<dbReference type="NCBIfam" id="NF001808">
    <property type="entry name" value="PRK00522.1"/>
    <property type="match status" value="1"/>
</dbReference>
<evidence type="ECO:0000259" key="7">
    <source>
        <dbReference type="PROSITE" id="PS51352"/>
    </source>
</evidence>
<dbReference type="CDD" id="cd03014">
    <property type="entry name" value="PRX_Atyp2cys"/>
    <property type="match status" value="1"/>
</dbReference>
<evidence type="ECO:0000256" key="1">
    <source>
        <dbReference type="ARBA" id="ARBA00022559"/>
    </source>
</evidence>